<evidence type="ECO:0000259" key="3">
    <source>
        <dbReference type="Pfam" id="PF18885"/>
    </source>
</evidence>
<evidence type="ECO:0000313" key="5">
    <source>
        <dbReference type="Proteomes" id="UP000029108"/>
    </source>
</evidence>
<reference evidence="4 5" key="1">
    <citation type="submission" date="2014-03" db="EMBL/GenBank/DDBJ databases">
        <title>Genomics of Bifidobacteria.</title>
        <authorList>
            <person name="Ventura M."/>
            <person name="Milani C."/>
            <person name="Lugli G.A."/>
        </authorList>
    </citation>
    <scope>NUCLEOTIDE SEQUENCE [LARGE SCALE GENOMIC DNA]</scope>
    <source>
        <strain evidence="4 5">DSM 23969</strain>
    </source>
</reference>
<dbReference type="Pfam" id="PF18885">
    <property type="entry name" value="DUF5648"/>
    <property type="match status" value="1"/>
</dbReference>
<feature type="signal peptide" evidence="2">
    <location>
        <begin position="1"/>
        <end position="26"/>
    </location>
</feature>
<evidence type="ECO:0000313" key="4">
    <source>
        <dbReference type="EMBL" id="KFI47929.1"/>
    </source>
</evidence>
<keyword evidence="2" id="KW-0732">Signal</keyword>
<dbReference type="AlphaFoldDB" id="A0A086ZN29"/>
<feature type="region of interest" description="Disordered" evidence="1">
    <location>
        <begin position="255"/>
        <end position="275"/>
    </location>
</feature>
<organism evidence="4 5">
    <name type="scientific">Bifidobacterium biavatii DSM 23969</name>
    <dbReference type="NCBI Taxonomy" id="1437608"/>
    <lineage>
        <taxon>Bacteria</taxon>
        <taxon>Bacillati</taxon>
        <taxon>Actinomycetota</taxon>
        <taxon>Actinomycetes</taxon>
        <taxon>Bifidobacteriales</taxon>
        <taxon>Bifidobacteriaceae</taxon>
        <taxon>Bifidobacterium</taxon>
    </lineage>
</organism>
<feature type="chain" id="PRO_5001818107" evidence="2">
    <location>
        <begin position="27"/>
        <end position="520"/>
    </location>
</feature>
<dbReference type="RefSeq" id="WP_238548491.1">
    <property type="nucleotide sequence ID" value="NZ_JDUU01000016.1"/>
</dbReference>
<keyword evidence="5" id="KW-1185">Reference proteome</keyword>
<name>A0A086ZN29_9BIFI</name>
<keyword evidence="4" id="KW-0378">Hydrolase</keyword>
<gene>
    <name evidence="4" type="ORF">BBIA_0061</name>
</gene>
<dbReference type="GO" id="GO:0016787">
    <property type="term" value="F:hydrolase activity"/>
    <property type="evidence" value="ECO:0007669"/>
    <property type="project" value="UniProtKB-KW"/>
</dbReference>
<comment type="caution">
    <text evidence="4">The sequence shown here is derived from an EMBL/GenBank/DDBJ whole genome shotgun (WGS) entry which is preliminary data.</text>
</comment>
<sequence>MKNLGKLAAVVVAACTLFGGVGTAYADGQSDSSTAILPQTTGNVIGDKTSVSKITVSDVGAHTANVAIDYKIDKSLLPQIKNICFVADVQRITEITTTAKPTLGYAWGPYDVACSGVSDNDLTQSTYNQIYGLHKDQAIVDVATKVVGKATYQGFTRFYYFDDDTWGNKESGTFNLTLIGLNPNTTYGNRNLSQSGLAPFYGNLWNQTLKVYNQGGHSSNVNFSQLYAGFRIELKNGDYVPFAYAAKQVPDFTTTAEPATKPSTDLTDANKGSLQTSDKTVNAGSVARVYVNNLTKECAAKVEKGESCFWYSYIYSNPVRLTGPDGSPYASIEKDSAGKYYFEAYIPDSYSGDHKISLVDEKGAIQGWTDVTVKKKPVPAVKPVAVYRVYNRNSGLHHYTTSKGERDNLVKLGWRDEGTSFTAAAKEAANKNLKPVYREYNPNDGNHNWTMNKGEHDQLVKIGWRDEGIAWYVDSSASTNVYRLYNPNSGEHVYTTSKGEYDQVGKAGWRQEGIAWKSLK</sequence>
<dbReference type="eggNOG" id="COG3266">
    <property type="taxonomic scope" value="Bacteria"/>
</dbReference>
<evidence type="ECO:0000256" key="2">
    <source>
        <dbReference type="SAM" id="SignalP"/>
    </source>
</evidence>
<dbReference type="Proteomes" id="UP000029108">
    <property type="component" value="Unassembled WGS sequence"/>
</dbReference>
<evidence type="ECO:0000256" key="1">
    <source>
        <dbReference type="SAM" id="MobiDB-lite"/>
    </source>
</evidence>
<feature type="domain" description="DUF5648" evidence="3">
    <location>
        <begin position="386"/>
        <end position="518"/>
    </location>
</feature>
<protein>
    <submittedName>
        <fullName evidence="4">Glycosyl hydrolase family 25</fullName>
    </submittedName>
</protein>
<dbReference type="EMBL" id="JGYN01000030">
    <property type="protein sequence ID" value="KFI47929.1"/>
    <property type="molecule type" value="Genomic_DNA"/>
</dbReference>
<accession>A0A086ZN29</accession>
<proteinExistence type="predicted"/>
<dbReference type="STRING" id="1437608.GCA_000771645_00773"/>
<dbReference type="InterPro" id="IPR043708">
    <property type="entry name" value="DUF5648"/>
</dbReference>
<dbReference type="eggNOG" id="COG3757">
    <property type="taxonomic scope" value="Bacteria"/>
</dbReference>